<dbReference type="AlphaFoldDB" id="A0A6B0VJ18"/>
<keyword evidence="4" id="KW-1185">Reference proteome</keyword>
<sequence length="259" mass="27232">MVDRDQPEEGTCVDNMVDRDQPEEGTDDPHSRGTDAERSRESDPARAAESDPTRASESDTPLTPDSGSGRTHENAPTRTRGTETTGDSVVDLARQPVVKAWTTYLTLLFALVAVGFGLFGILSDAVDEGIVDTTGGGTGFDAAFEAAFSIPLTASPYLAILIAVFVGAALGWRLERDRSTAYVVAGIGTGVAAFVFWVLAALFGTIPLDTVAIDIGGLLVNAIFAGVVAGIVAIGGVWATRTRGPVVHTDSRRDVPRER</sequence>
<reference evidence="3 4" key="1">
    <citation type="submission" date="2020-01" db="EMBL/GenBank/DDBJ databases">
        <title>Natronorubrum sp. JWXQ-INN 674 isolated from Inner Mongolia Autonomous Region of China.</title>
        <authorList>
            <person name="Xue Q."/>
        </authorList>
    </citation>
    <scope>NUCLEOTIDE SEQUENCE [LARGE SCALE GENOMIC DNA]</scope>
    <source>
        <strain evidence="3 4">JWXQ-INN-674</strain>
    </source>
</reference>
<feature type="compositionally biased region" description="Polar residues" evidence="1">
    <location>
        <begin position="58"/>
        <end position="69"/>
    </location>
</feature>
<proteinExistence type="predicted"/>
<evidence type="ECO:0000313" key="3">
    <source>
        <dbReference type="EMBL" id="MXV61524.1"/>
    </source>
</evidence>
<evidence type="ECO:0000256" key="2">
    <source>
        <dbReference type="SAM" id="Phobius"/>
    </source>
</evidence>
<evidence type="ECO:0000313" key="4">
    <source>
        <dbReference type="Proteomes" id="UP000434101"/>
    </source>
</evidence>
<organism evidence="3 4">
    <name type="scientific">Natronorubrum halalkaliphilum</name>
    <dbReference type="NCBI Taxonomy" id="2691917"/>
    <lineage>
        <taxon>Archaea</taxon>
        <taxon>Methanobacteriati</taxon>
        <taxon>Methanobacteriota</taxon>
        <taxon>Stenosarchaea group</taxon>
        <taxon>Halobacteria</taxon>
        <taxon>Halobacteriales</taxon>
        <taxon>Natrialbaceae</taxon>
        <taxon>Natronorubrum</taxon>
    </lineage>
</organism>
<feature type="transmembrane region" description="Helical" evidence="2">
    <location>
        <begin position="182"/>
        <end position="206"/>
    </location>
</feature>
<feature type="transmembrane region" description="Helical" evidence="2">
    <location>
        <begin position="218"/>
        <end position="239"/>
    </location>
</feature>
<feature type="transmembrane region" description="Helical" evidence="2">
    <location>
        <begin position="104"/>
        <end position="126"/>
    </location>
</feature>
<dbReference type="Proteomes" id="UP000434101">
    <property type="component" value="Unassembled WGS sequence"/>
</dbReference>
<evidence type="ECO:0000256" key="1">
    <source>
        <dbReference type="SAM" id="MobiDB-lite"/>
    </source>
</evidence>
<name>A0A6B0VJ18_9EURY</name>
<dbReference type="OrthoDB" id="206217at2157"/>
<dbReference type="EMBL" id="WUYX01000021">
    <property type="protein sequence ID" value="MXV61524.1"/>
    <property type="molecule type" value="Genomic_DNA"/>
</dbReference>
<comment type="caution">
    <text evidence="3">The sequence shown here is derived from an EMBL/GenBank/DDBJ whole genome shotgun (WGS) entry which is preliminary data.</text>
</comment>
<feature type="transmembrane region" description="Helical" evidence="2">
    <location>
        <begin position="146"/>
        <end position="170"/>
    </location>
</feature>
<keyword evidence="2" id="KW-0472">Membrane</keyword>
<accession>A0A6B0VJ18</accession>
<gene>
    <name evidence="3" type="ORF">GS429_05480</name>
</gene>
<keyword evidence="2" id="KW-0812">Transmembrane</keyword>
<dbReference type="RefSeq" id="WP_160063481.1">
    <property type="nucleotide sequence ID" value="NZ_WUYX01000021.1"/>
</dbReference>
<feature type="region of interest" description="Disordered" evidence="1">
    <location>
        <begin position="1"/>
        <end position="87"/>
    </location>
</feature>
<feature type="compositionally biased region" description="Basic and acidic residues" evidence="1">
    <location>
        <begin position="16"/>
        <end position="57"/>
    </location>
</feature>
<protein>
    <submittedName>
        <fullName evidence="3">Uncharacterized protein</fullName>
    </submittedName>
</protein>
<keyword evidence="2" id="KW-1133">Transmembrane helix</keyword>
<feature type="compositionally biased region" description="Polar residues" evidence="1">
    <location>
        <begin position="76"/>
        <end position="87"/>
    </location>
</feature>